<keyword evidence="2" id="KW-1185">Reference proteome</keyword>
<protein>
    <submittedName>
        <fullName evidence="1">Uncharacterized protein</fullName>
    </submittedName>
</protein>
<reference evidence="1" key="1">
    <citation type="submission" date="2016-10" db="EMBL/GenBank/DDBJ databases">
        <authorList>
            <person name="Benchimol M."/>
            <person name="Almeida L.G."/>
            <person name="Vasconcelos A.T."/>
            <person name="Perreira-Neves A."/>
            <person name="Rosa I.A."/>
            <person name="Tasca T."/>
            <person name="Bogo M.R."/>
            <person name="de Souza W."/>
        </authorList>
    </citation>
    <scope>NUCLEOTIDE SEQUENCE [LARGE SCALE GENOMIC DNA]</scope>
    <source>
        <strain evidence="1">K</strain>
    </source>
</reference>
<sequence>MAEEPIVMSAEQLWGAADEEIEKYRGEDHEITDFDHKVAKDMRDFANSLNKNPRKFDNIVHIYGNGRREGDSDEYDEDNFFDNVPVTYINK</sequence>
<name>A0A1J4JRR3_9EUKA</name>
<accession>A0A1J4JRR3</accession>
<dbReference type="VEuPathDB" id="TrichDB:TRFO_07387"/>
<proteinExistence type="predicted"/>
<dbReference type="OrthoDB" id="10495430at2759"/>
<gene>
    <name evidence="1" type="ORF">TRFO_07387</name>
</gene>
<evidence type="ECO:0000313" key="2">
    <source>
        <dbReference type="Proteomes" id="UP000179807"/>
    </source>
</evidence>
<dbReference type="EMBL" id="MLAK01000893">
    <property type="protein sequence ID" value="OHT01823.1"/>
    <property type="molecule type" value="Genomic_DNA"/>
</dbReference>
<dbReference type="AlphaFoldDB" id="A0A1J4JRR3"/>
<dbReference type="Proteomes" id="UP000179807">
    <property type="component" value="Unassembled WGS sequence"/>
</dbReference>
<evidence type="ECO:0000313" key="1">
    <source>
        <dbReference type="EMBL" id="OHT01823.1"/>
    </source>
</evidence>
<comment type="caution">
    <text evidence="1">The sequence shown here is derived from an EMBL/GenBank/DDBJ whole genome shotgun (WGS) entry which is preliminary data.</text>
</comment>
<dbReference type="GeneID" id="94828353"/>
<dbReference type="RefSeq" id="XP_068354959.1">
    <property type="nucleotide sequence ID" value="XM_068493649.1"/>
</dbReference>
<organism evidence="1 2">
    <name type="scientific">Tritrichomonas foetus</name>
    <dbReference type="NCBI Taxonomy" id="1144522"/>
    <lineage>
        <taxon>Eukaryota</taxon>
        <taxon>Metamonada</taxon>
        <taxon>Parabasalia</taxon>
        <taxon>Tritrichomonadida</taxon>
        <taxon>Tritrichomonadidae</taxon>
        <taxon>Tritrichomonas</taxon>
    </lineage>
</organism>